<evidence type="ECO:0000256" key="1">
    <source>
        <dbReference type="ARBA" id="ARBA00043967"/>
    </source>
</evidence>
<sequence>MSMSRLEEKAKKALDKKAALGTDIDIESYDSESEDFGEIEALEMLPEDIQTAAVNAGVSLSGESAGDYFQVDQSAVHRGSSMEGIEVMDIGAALKEHSYLEDYFWKLVPIDTDKYTADVGMHPQAGYFIRAKPGTKTIFPLKTCLFMGGKNKRQRVHNVVIAEEGSDLHIITGCTTPSHAGKGLHLGVSEVYVKKNAHVTFTMVHNWGEEVEVRPRGASRIDAGGSISENYITLTPVKSLQAFPTATLVGEGAVASFNTIMYARRGNIDIGNQTVLAAPHTSAESISRVVSTGGEIINRGRMVGKVPDIRAHVECVGLILTEKGRIYSIPELDGWCGGLDMSHEAAVGKISQVELEYLMARGLSTDEATSVIVRGFLDVEIKGLPPALKEEIQKITKLEEIYGGS</sequence>
<name>A0A117MC90_9EURY</name>
<dbReference type="EMBL" id="LGHB01000020">
    <property type="protein sequence ID" value="KUK96084.1"/>
    <property type="molecule type" value="Genomic_DNA"/>
</dbReference>
<dbReference type="Proteomes" id="UP000057043">
    <property type="component" value="Unassembled WGS sequence"/>
</dbReference>
<reference evidence="5 6" key="2">
    <citation type="journal article" date="2015" name="MBio">
        <title>Genome-Resolved Metagenomic Analysis Reveals Roles for Candidate Phyla and Other Microbial Community Members in Biogeochemical Transformations in Oil Reservoirs.</title>
        <authorList>
            <person name="Hu P."/>
            <person name="Tom L."/>
            <person name="Singh A."/>
            <person name="Thomas B.C."/>
            <person name="Baker B.J."/>
            <person name="Piceno Y.M."/>
            <person name="Andersen G.L."/>
            <person name="Banfield J.F."/>
        </authorList>
    </citation>
    <scope>NUCLEOTIDE SEQUENCE [LARGE SCALE GENOMIC DNA]</scope>
    <source>
        <strain evidence="3">57_489</strain>
    </source>
</reference>
<protein>
    <submittedName>
        <fullName evidence="4">SufBD protein</fullName>
    </submittedName>
</protein>
<organism evidence="4 5">
    <name type="scientific">Methanothrix harundinacea</name>
    <dbReference type="NCBI Taxonomy" id="301375"/>
    <lineage>
        <taxon>Archaea</taxon>
        <taxon>Methanobacteriati</taxon>
        <taxon>Methanobacteriota</taxon>
        <taxon>Stenosarchaea group</taxon>
        <taxon>Methanomicrobia</taxon>
        <taxon>Methanotrichales</taxon>
        <taxon>Methanotrichaceae</taxon>
        <taxon>Methanothrix</taxon>
    </lineage>
</organism>
<dbReference type="GO" id="GO:0016226">
    <property type="term" value="P:iron-sulfur cluster assembly"/>
    <property type="evidence" value="ECO:0007669"/>
    <property type="project" value="InterPro"/>
</dbReference>
<dbReference type="Pfam" id="PF01458">
    <property type="entry name" value="SUFBD_core"/>
    <property type="match status" value="1"/>
</dbReference>
<proteinExistence type="inferred from homology"/>
<evidence type="ECO:0000313" key="3">
    <source>
        <dbReference type="EMBL" id="KUK44426.1"/>
    </source>
</evidence>
<dbReference type="InterPro" id="IPR000825">
    <property type="entry name" value="SUF_FeS_clus_asmbl_SufBD_core"/>
</dbReference>
<dbReference type="AlphaFoldDB" id="A0A117MC90"/>
<feature type="domain" description="SUF system FeS cluster assembly SufBD core" evidence="2">
    <location>
        <begin position="149"/>
        <end position="376"/>
    </location>
</feature>
<dbReference type="PATRIC" id="fig|301375.6.peg.433"/>
<evidence type="ECO:0000313" key="4">
    <source>
        <dbReference type="EMBL" id="KUK96084.1"/>
    </source>
</evidence>
<evidence type="ECO:0000313" key="6">
    <source>
        <dbReference type="Proteomes" id="UP000057043"/>
    </source>
</evidence>
<comment type="similarity">
    <text evidence="1">Belongs to the iron-sulfur cluster assembly SufBD family.</text>
</comment>
<evidence type="ECO:0000313" key="5">
    <source>
        <dbReference type="Proteomes" id="UP000053961"/>
    </source>
</evidence>
<evidence type="ECO:0000259" key="2">
    <source>
        <dbReference type="Pfam" id="PF01458"/>
    </source>
</evidence>
<comment type="caution">
    <text evidence="4">The sequence shown here is derived from an EMBL/GenBank/DDBJ whole genome shotgun (WGS) entry which is preliminary data.</text>
</comment>
<dbReference type="PANTHER" id="PTHR30508">
    <property type="entry name" value="FES CLUSTER ASSEMBLY PROTEIN SUF"/>
    <property type="match status" value="1"/>
</dbReference>
<dbReference type="InterPro" id="IPR037284">
    <property type="entry name" value="SUF_FeS_clus_asmbl_SufBD_sf"/>
</dbReference>
<reference evidence="4" key="1">
    <citation type="journal article" date="2015" name="MBio">
        <title>Genome-resolved metagenomic analysis reveals roles for candidate phyla and other microbial community members in biogeochemical transformations in oil reservoirs.</title>
        <authorList>
            <person name="Hu P."/>
            <person name="Tom L."/>
            <person name="Singh A."/>
            <person name="Thomas B.C."/>
            <person name="Baker B.J."/>
            <person name="Piceno Y.M."/>
            <person name="Andersen G.L."/>
            <person name="Banfield J.F."/>
        </authorList>
    </citation>
    <scope>NUCLEOTIDE SEQUENCE [LARGE SCALE GENOMIC DNA]</scope>
    <source>
        <strain evidence="4">56_747</strain>
    </source>
</reference>
<gene>
    <name evidence="3" type="ORF">XD72_1171</name>
    <name evidence="4" type="ORF">XE07_1356</name>
</gene>
<dbReference type="InterPro" id="IPR055346">
    <property type="entry name" value="Fe-S_cluster_assembly_SufBD"/>
</dbReference>
<dbReference type="EMBL" id="LGFT01000025">
    <property type="protein sequence ID" value="KUK44426.1"/>
    <property type="molecule type" value="Genomic_DNA"/>
</dbReference>
<accession>A0A117MC90</accession>
<dbReference type="SUPFAM" id="SSF101960">
    <property type="entry name" value="Stabilizer of iron transporter SufD"/>
    <property type="match status" value="1"/>
</dbReference>
<dbReference type="Proteomes" id="UP000053961">
    <property type="component" value="Unassembled WGS sequence"/>
</dbReference>
<dbReference type="PANTHER" id="PTHR30508:SF1">
    <property type="entry name" value="UPF0051 PROTEIN ABCI8, CHLOROPLASTIC-RELATED"/>
    <property type="match status" value="1"/>
</dbReference>